<dbReference type="InParanoid" id="A0A0D0A627"/>
<evidence type="ECO:0000256" key="1">
    <source>
        <dbReference type="SAM" id="MobiDB-lite"/>
    </source>
</evidence>
<dbReference type="HOGENOM" id="CLU_073155_0_0_1"/>
<protein>
    <submittedName>
        <fullName evidence="2">Uncharacterized protein</fullName>
    </submittedName>
</protein>
<gene>
    <name evidence="2" type="ORF">CY34DRAFT_18218</name>
</gene>
<accession>A0A0D0A627</accession>
<feature type="compositionally biased region" description="Polar residues" evidence="1">
    <location>
        <begin position="31"/>
        <end position="53"/>
    </location>
</feature>
<reference evidence="3" key="2">
    <citation type="submission" date="2015-01" db="EMBL/GenBank/DDBJ databases">
        <title>Evolutionary Origins and Diversification of the Mycorrhizal Mutualists.</title>
        <authorList>
            <consortium name="DOE Joint Genome Institute"/>
            <consortium name="Mycorrhizal Genomics Consortium"/>
            <person name="Kohler A."/>
            <person name="Kuo A."/>
            <person name="Nagy L.G."/>
            <person name="Floudas D."/>
            <person name="Copeland A."/>
            <person name="Barry K.W."/>
            <person name="Cichocki N."/>
            <person name="Veneault-Fourrey C."/>
            <person name="LaButti K."/>
            <person name="Lindquist E.A."/>
            <person name="Lipzen A."/>
            <person name="Lundell T."/>
            <person name="Morin E."/>
            <person name="Murat C."/>
            <person name="Riley R."/>
            <person name="Ohm R."/>
            <person name="Sun H."/>
            <person name="Tunlid A."/>
            <person name="Henrissat B."/>
            <person name="Grigoriev I.V."/>
            <person name="Hibbett D.S."/>
            <person name="Martin F."/>
        </authorList>
    </citation>
    <scope>NUCLEOTIDE SEQUENCE [LARGE SCALE GENOMIC DNA]</scope>
    <source>
        <strain evidence="3">UH-Slu-Lm8-n1</strain>
    </source>
</reference>
<evidence type="ECO:0000313" key="3">
    <source>
        <dbReference type="Proteomes" id="UP000054485"/>
    </source>
</evidence>
<sequence length="329" mass="36353">MHPCLTPPPSSTRGSSPDDYAPAACRGRPSHNFTGLSLKTLQPPQATTTTSMTRPLRRTRELDPSPDRPVKRCRSLSPSSIKTNDDVVNGPESLPPIISYLSFVVQRAKAKHDTPANYHRRRPKTMELRFAEKYIGFSDMEPIDVERDKGLVEHSLSKMSSEAMAQAVLTKEADLEWKRLRALASAWEIEVSQRHTRLLQILLEDKAACLANASKEPMVVSFEALANCSMEELKTRTAFSIAAYGQDRTSFIATDAQLDYLKGLACEHYLPLSDEDTLEEEVGAREQDSQASGEESPKSVMVLDEDCVSQSGSDLPVGGSTQKSTKSHD</sequence>
<reference evidence="2 3" key="1">
    <citation type="submission" date="2014-04" db="EMBL/GenBank/DDBJ databases">
        <authorList>
            <consortium name="DOE Joint Genome Institute"/>
            <person name="Kuo A."/>
            <person name="Ruytinx J."/>
            <person name="Rineau F."/>
            <person name="Colpaert J."/>
            <person name="Kohler A."/>
            <person name="Nagy L.G."/>
            <person name="Floudas D."/>
            <person name="Copeland A."/>
            <person name="Barry K.W."/>
            <person name="Cichocki N."/>
            <person name="Veneault-Fourrey C."/>
            <person name="LaButti K."/>
            <person name="Lindquist E.A."/>
            <person name="Lipzen A."/>
            <person name="Lundell T."/>
            <person name="Morin E."/>
            <person name="Murat C."/>
            <person name="Sun H."/>
            <person name="Tunlid A."/>
            <person name="Henrissat B."/>
            <person name="Grigoriev I.V."/>
            <person name="Hibbett D.S."/>
            <person name="Martin F."/>
            <person name="Nordberg H.P."/>
            <person name="Cantor M.N."/>
            <person name="Hua S.X."/>
        </authorList>
    </citation>
    <scope>NUCLEOTIDE SEQUENCE [LARGE SCALE GENOMIC DNA]</scope>
    <source>
        <strain evidence="2 3">UH-Slu-Lm8-n1</strain>
    </source>
</reference>
<name>A0A0D0A627_9AGAM</name>
<proteinExistence type="predicted"/>
<dbReference type="EMBL" id="KN835889">
    <property type="protein sequence ID" value="KIK33684.1"/>
    <property type="molecule type" value="Genomic_DNA"/>
</dbReference>
<dbReference type="OrthoDB" id="2687132at2759"/>
<feature type="compositionally biased region" description="Pro residues" evidence="1">
    <location>
        <begin position="1"/>
        <end position="10"/>
    </location>
</feature>
<evidence type="ECO:0000313" key="2">
    <source>
        <dbReference type="EMBL" id="KIK33684.1"/>
    </source>
</evidence>
<keyword evidence="3" id="KW-1185">Reference proteome</keyword>
<organism evidence="2 3">
    <name type="scientific">Suillus luteus UH-Slu-Lm8-n1</name>
    <dbReference type="NCBI Taxonomy" id="930992"/>
    <lineage>
        <taxon>Eukaryota</taxon>
        <taxon>Fungi</taxon>
        <taxon>Dikarya</taxon>
        <taxon>Basidiomycota</taxon>
        <taxon>Agaricomycotina</taxon>
        <taxon>Agaricomycetes</taxon>
        <taxon>Agaricomycetidae</taxon>
        <taxon>Boletales</taxon>
        <taxon>Suillineae</taxon>
        <taxon>Suillaceae</taxon>
        <taxon>Suillus</taxon>
    </lineage>
</organism>
<feature type="compositionally biased region" description="Polar residues" evidence="1">
    <location>
        <begin position="308"/>
        <end position="329"/>
    </location>
</feature>
<dbReference type="Proteomes" id="UP000054485">
    <property type="component" value="Unassembled WGS sequence"/>
</dbReference>
<feature type="region of interest" description="Disordered" evidence="1">
    <location>
        <begin position="1"/>
        <end position="88"/>
    </location>
</feature>
<feature type="compositionally biased region" description="Basic and acidic residues" evidence="1">
    <location>
        <begin position="58"/>
        <end position="70"/>
    </location>
</feature>
<dbReference type="AlphaFoldDB" id="A0A0D0A627"/>
<feature type="region of interest" description="Disordered" evidence="1">
    <location>
        <begin position="279"/>
        <end position="329"/>
    </location>
</feature>